<evidence type="ECO:0000313" key="2">
    <source>
        <dbReference type="Proteomes" id="UP001732700"/>
    </source>
</evidence>
<reference evidence="1" key="2">
    <citation type="submission" date="2025-09" db="UniProtKB">
        <authorList>
            <consortium name="EnsemblPlants"/>
        </authorList>
    </citation>
    <scope>IDENTIFICATION</scope>
</reference>
<evidence type="ECO:0000313" key="1">
    <source>
        <dbReference type="EnsemblPlants" id="AVESA.00010b.r2.5DG0934220.1.CDS.1"/>
    </source>
</evidence>
<accession>A0ACD5YBV1</accession>
<reference evidence="1" key="1">
    <citation type="submission" date="2021-05" db="EMBL/GenBank/DDBJ databases">
        <authorList>
            <person name="Scholz U."/>
            <person name="Mascher M."/>
            <person name="Fiebig A."/>
        </authorList>
    </citation>
    <scope>NUCLEOTIDE SEQUENCE [LARGE SCALE GENOMIC DNA]</scope>
</reference>
<dbReference type="Proteomes" id="UP001732700">
    <property type="component" value="Chromosome 5D"/>
</dbReference>
<organism evidence="1 2">
    <name type="scientific">Avena sativa</name>
    <name type="common">Oat</name>
    <dbReference type="NCBI Taxonomy" id="4498"/>
    <lineage>
        <taxon>Eukaryota</taxon>
        <taxon>Viridiplantae</taxon>
        <taxon>Streptophyta</taxon>
        <taxon>Embryophyta</taxon>
        <taxon>Tracheophyta</taxon>
        <taxon>Spermatophyta</taxon>
        <taxon>Magnoliopsida</taxon>
        <taxon>Liliopsida</taxon>
        <taxon>Poales</taxon>
        <taxon>Poaceae</taxon>
        <taxon>BOP clade</taxon>
        <taxon>Pooideae</taxon>
        <taxon>Poodae</taxon>
        <taxon>Poeae</taxon>
        <taxon>Poeae Chloroplast Group 1 (Aveneae type)</taxon>
        <taxon>Aveninae</taxon>
        <taxon>Avena</taxon>
    </lineage>
</organism>
<proteinExistence type="predicted"/>
<protein>
    <submittedName>
        <fullName evidence="1">Uncharacterized protein</fullName>
    </submittedName>
</protein>
<sequence length="290" mass="30838">MATTSSSPVLLAVVLLATMAVLFSPALSAPVYGDEDALSSCPPLHDIVRSTVRAALRQETALAAGLLRIFFHDCFPNGCDASILLLRPRGGAAAETSLGPNLTIQRRAMQLIEDIRAEVHFACGPTFSCADITALATRAAVVASGGPSYALPKGQLDSFFPAPQEAVFQLPDPSTASVATLLRAFASRGLGDPGDLVALSGGHTIGRTRCRFFADRSARMEDTFSRKLAANCSKYPDRLQNLDVVTPDLFDNGFFKALTYNQGVFTSDMALVKDRTTKQATTGGLRTRHG</sequence>
<keyword evidence="2" id="KW-1185">Reference proteome</keyword>
<name>A0ACD5YBV1_AVESA</name>
<dbReference type="EnsemblPlants" id="AVESA.00010b.r2.5DG0934220.1">
    <property type="protein sequence ID" value="AVESA.00010b.r2.5DG0934220.1.CDS.1"/>
    <property type="gene ID" value="AVESA.00010b.r2.5DG0934220"/>
</dbReference>